<dbReference type="AlphaFoldDB" id="A0A9W8QFB4"/>
<evidence type="ECO:0000256" key="1">
    <source>
        <dbReference type="SAM" id="MobiDB-lite"/>
    </source>
</evidence>
<feature type="domain" description="Biotin-protein ligase N-terminal" evidence="3">
    <location>
        <begin position="54"/>
        <end position="242"/>
    </location>
</feature>
<proteinExistence type="predicted"/>
<dbReference type="Pfam" id="PF09825">
    <property type="entry name" value="BPL_N"/>
    <property type="match status" value="1"/>
</dbReference>
<organism evidence="4 5">
    <name type="scientific">Akanthomyces muscarius</name>
    <name type="common">Entomopathogenic fungus</name>
    <name type="synonym">Lecanicillium muscarium</name>
    <dbReference type="NCBI Taxonomy" id="2231603"/>
    <lineage>
        <taxon>Eukaryota</taxon>
        <taxon>Fungi</taxon>
        <taxon>Dikarya</taxon>
        <taxon>Ascomycota</taxon>
        <taxon>Pezizomycotina</taxon>
        <taxon>Sordariomycetes</taxon>
        <taxon>Hypocreomycetidae</taxon>
        <taxon>Hypocreales</taxon>
        <taxon>Cordycipitaceae</taxon>
        <taxon>Akanthomyces</taxon>
    </lineage>
</organism>
<evidence type="ECO:0000256" key="2">
    <source>
        <dbReference type="SAM" id="SignalP"/>
    </source>
</evidence>
<feature type="region of interest" description="Disordered" evidence="1">
    <location>
        <begin position="281"/>
        <end position="301"/>
    </location>
</feature>
<dbReference type="EMBL" id="JAJHUN010000008">
    <property type="protein sequence ID" value="KAJ4153599.1"/>
    <property type="molecule type" value="Genomic_DNA"/>
</dbReference>
<gene>
    <name evidence="4" type="ORF">LMH87_010082</name>
</gene>
<dbReference type="Gene3D" id="3.40.50.880">
    <property type="match status" value="1"/>
</dbReference>
<dbReference type="InterPro" id="IPR029062">
    <property type="entry name" value="Class_I_gatase-like"/>
</dbReference>
<reference evidence="4" key="1">
    <citation type="journal article" date="2023" name="Access Microbiol">
        <title>De-novo genome assembly for Akanthomyces muscarius, a biocontrol agent of insect agricultural pests.</title>
        <authorList>
            <person name="Erdos Z."/>
            <person name="Studholme D.J."/>
            <person name="Raymond B."/>
            <person name="Sharma M."/>
        </authorList>
    </citation>
    <scope>NUCLEOTIDE SEQUENCE</scope>
    <source>
        <strain evidence="4">Ve6</strain>
    </source>
</reference>
<keyword evidence="5" id="KW-1185">Reference proteome</keyword>
<evidence type="ECO:0000313" key="5">
    <source>
        <dbReference type="Proteomes" id="UP001144673"/>
    </source>
</evidence>
<keyword evidence="2" id="KW-0732">Signal</keyword>
<evidence type="ECO:0000313" key="4">
    <source>
        <dbReference type="EMBL" id="KAJ4153599.1"/>
    </source>
</evidence>
<accession>A0A9W8QFB4</accession>
<dbReference type="InterPro" id="IPR019197">
    <property type="entry name" value="Biotin-prot_ligase_N"/>
</dbReference>
<name>A0A9W8QFB4_AKAMU</name>
<dbReference type="GeneID" id="80897241"/>
<feature type="chain" id="PRO_5040821086" description="Biotin-protein ligase N-terminal domain-containing protein" evidence="2">
    <location>
        <begin position="34"/>
        <end position="313"/>
    </location>
</feature>
<dbReference type="RefSeq" id="XP_056054257.1">
    <property type="nucleotide sequence ID" value="XM_056197182.1"/>
</dbReference>
<dbReference type="SUPFAM" id="SSF52317">
    <property type="entry name" value="Class I glutamine amidotransferase-like"/>
    <property type="match status" value="1"/>
</dbReference>
<sequence length="313" mass="33403">MVSALASLTTFGWVTSLSLVLLVMAHFIGSGAAADRPGAFVWRAAGDDPDLSKAVGELLESSARNFTVKYVASEDITPSSLQTVQLFAFPGGPDVDDAWAELEPVADYIRDFVANGGHYLGFCLGAYMAGDSPGLALLPGDTEISAESDEKDAQVKDDRDTVIQVNWAFSSGANAGQTAMNRWIYFQEGSLVKNFVENCTNHVLARYSTTGHVAATLNKYGKGWVGTTGPHPEANQLWFNSMKLKAPNGFQFEIGHDLIEATMSGGKNVKRMPFAGQTNGNGTIGNGANGNGTKFVPSAGNKLRNPIGRLFRK</sequence>
<feature type="signal peptide" evidence="2">
    <location>
        <begin position="1"/>
        <end position="33"/>
    </location>
</feature>
<dbReference type="KEGG" id="amus:LMH87_010082"/>
<comment type="caution">
    <text evidence="4">The sequence shown here is derived from an EMBL/GenBank/DDBJ whole genome shotgun (WGS) entry which is preliminary data.</text>
</comment>
<evidence type="ECO:0000259" key="3">
    <source>
        <dbReference type="Pfam" id="PF09825"/>
    </source>
</evidence>
<dbReference type="Proteomes" id="UP001144673">
    <property type="component" value="Chromosome 5"/>
</dbReference>
<protein>
    <recommendedName>
        <fullName evidence="3">Biotin-protein ligase N-terminal domain-containing protein</fullName>
    </recommendedName>
</protein>